<reference evidence="1" key="1">
    <citation type="submission" date="2022-07" db="EMBL/GenBank/DDBJ databases">
        <title>Genome Sequence of Lecanicillium saksenae.</title>
        <authorList>
            <person name="Buettner E."/>
        </authorList>
    </citation>
    <scope>NUCLEOTIDE SEQUENCE</scope>
    <source>
        <strain evidence="1">VT-O1</strain>
    </source>
</reference>
<proteinExistence type="predicted"/>
<protein>
    <submittedName>
        <fullName evidence="1">Uncharacterized protein</fullName>
    </submittedName>
</protein>
<keyword evidence="2" id="KW-1185">Reference proteome</keyword>
<dbReference type="Proteomes" id="UP001148737">
    <property type="component" value="Unassembled WGS sequence"/>
</dbReference>
<comment type="caution">
    <text evidence="1">The sequence shown here is derived from an EMBL/GenBank/DDBJ whole genome shotgun (WGS) entry which is preliminary data.</text>
</comment>
<sequence>MSQETVDGNETVTPSRKRIYDDDEEAQQLNGELSPGGRGNARTLAIPHSRMKKGTVYRNVGQENIKVNQDFEDAEFLVFDEEQDLNMVV</sequence>
<accession>A0ACC1QLA4</accession>
<name>A0ACC1QLA4_9HYPO</name>
<gene>
    <name evidence="1" type="ORF">NLG97_g7614</name>
</gene>
<evidence type="ECO:0000313" key="2">
    <source>
        <dbReference type="Proteomes" id="UP001148737"/>
    </source>
</evidence>
<dbReference type="EMBL" id="JANAKD010001192">
    <property type="protein sequence ID" value="KAJ3482253.1"/>
    <property type="molecule type" value="Genomic_DNA"/>
</dbReference>
<evidence type="ECO:0000313" key="1">
    <source>
        <dbReference type="EMBL" id="KAJ3482253.1"/>
    </source>
</evidence>
<organism evidence="1 2">
    <name type="scientific">Lecanicillium saksenae</name>
    <dbReference type="NCBI Taxonomy" id="468837"/>
    <lineage>
        <taxon>Eukaryota</taxon>
        <taxon>Fungi</taxon>
        <taxon>Dikarya</taxon>
        <taxon>Ascomycota</taxon>
        <taxon>Pezizomycotina</taxon>
        <taxon>Sordariomycetes</taxon>
        <taxon>Hypocreomycetidae</taxon>
        <taxon>Hypocreales</taxon>
        <taxon>Cordycipitaceae</taxon>
        <taxon>Lecanicillium</taxon>
    </lineage>
</organism>